<proteinExistence type="predicted"/>
<evidence type="ECO:0000256" key="1">
    <source>
        <dbReference type="SAM" id="MobiDB-lite"/>
    </source>
</evidence>
<dbReference type="Proteomes" id="UP000265520">
    <property type="component" value="Unassembled WGS sequence"/>
</dbReference>
<feature type="compositionally biased region" description="Polar residues" evidence="1">
    <location>
        <begin position="35"/>
        <end position="45"/>
    </location>
</feature>
<organism evidence="2 3">
    <name type="scientific">Trifolium medium</name>
    <dbReference type="NCBI Taxonomy" id="97028"/>
    <lineage>
        <taxon>Eukaryota</taxon>
        <taxon>Viridiplantae</taxon>
        <taxon>Streptophyta</taxon>
        <taxon>Embryophyta</taxon>
        <taxon>Tracheophyta</taxon>
        <taxon>Spermatophyta</taxon>
        <taxon>Magnoliopsida</taxon>
        <taxon>eudicotyledons</taxon>
        <taxon>Gunneridae</taxon>
        <taxon>Pentapetalae</taxon>
        <taxon>rosids</taxon>
        <taxon>fabids</taxon>
        <taxon>Fabales</taxon>
        <taxon>Fabaceae</taxon>
        <taxon>Papilionoideae</taxon>
        <taxon>50 kb inversion clade</taxon>
        <taxon>NPAAA clade</taxon>
        <taxon>Hologalegina</taxon>
        <taxon>IRL clade</taxon>
        <taxon>Trifolieae</taxon>
        <taxon>Trifolium</taxon>
    </lineage>
</organism>
<dbReference type="AlphaFoldDB" id="A0A392TGC7"/>
<feature type="region of interest" description="Disordered" evidence="1">
    <location>
        <begin position="1"/>
        <end position="45"/>
    </location>
</feature>
<feature type="compositionally biased region" description="Polar residues" evidence="1">
    <location>
        <begin position="70"/>
        <end position="83"/>
    </location>
</feature>
<comment type="caution">
    <text evidence="2">The sequence shown here is derived from an EMBL/GenBank/DDBJ whole genome shotgun (WGS) entry which is preliminary data.</text>
</comment>
<accession>A0A392TGC7</accession>
<feature type="non-terminal residue" evidence="2">
    <location>
        <position position="83"/>
    </location>
</feature>
<name>A0A392TGC7_9FABA</name>
<feature type="non-terminal residue" evidence="2">
    <location>
        <position position="1"/>
    </location>
</feature>
<sequence length="83" mass="9235">ASQWQPWVTPPYPYPTTGNWQSVASNRQPGILGQRPQQTHLASAQQSYTLTDIQSAMQTLSMAPPDEQQYMDTGATSHMTANR</sequence>
<feature type="compositionally biased region" description="Polar residues" evidence="1">
    <location>
        <begin position="18"/>
        <end position="28"/>
    </location>
</feature>
<evidence type="ECO:0000313" key="3">
    <source>
        <dbReference type="Proteomes" id="UP000265520"/>
    </source>
</evidence>
<dbReference type="EMBL" id="LXQA010567789">
    <property type="protein sequence ID" value="MCI59654.1"/>
    <property type="molecule type" value="Genomic_DNA"/>
</dbReference>
<protein>
    <submittedName>
        <fullName evidence="2">Uncharacterized protein</fullName>
    </submittedName>
</protein>
<evidence type="ECO:0000313" key="2">
    <source>
        <dbReference type="EMBL" id="MCI59654.1"/>
    </source>
</evidence>
<feature type="region of interest" description="Disordered" evidence="1">
    <location>
        <begin position="60"/>
        <end position="83"/>
    </location>
</feature>
<keyword evidence="3" id="KW-1185">Reference proteome</keyword>
<reference evidence="2 3" key="1">
    <citation type="journal article" date="2018" name="Front. Plant Sci.">
        <title>Red Clover (Trifolium pratense) and Zigzag Clover (T. medium) - A Picture of Genomic Similarities and Differences.</title>
        <authorList>
            <person name="Dluhosova J."/>
            <person name="Istvanek J."/>
            <person name="Nedelnik J."/>
            <person name="Repkova J."/>
        </authorList>
    </citation>
    <scope>NUCLEOTIDE SEQUENCE [LARGE SCALE GENOMIC DNA]</scope>
    <source>
        <strain evidence="3">cv. 10/8</strain>
        <tissue evidence="2">Leaf</tissue>
    </source>
</reference>